<keyword evidence="9" id="KW-0282">Flagellum</keyword>
<comment type="subcellular location">
    <subcellularLocation>
        <location evidence="1">Cell projection</location>
        <location evidence="1">Cilium</location>
    </subcellularLocation>
    <subcellularLocation>
        <location evidence="2">Cytoplasm</location>
    </subcellularLocation>
</comment>
<proteinExistence type="predicted"/>
<dbReference type="CDD" id="cd21218">
    <property type="entry name" value="CH_PLS_FIM_rpt2"/>
    <property type="match status" value="1"/>
</dbReference>
<organism evidence="8 9">
    <name type="scientific">Echinops telfairi</name>
    <name type="common">Lesser hedgehog tenrec</name>
    <dbReference type="NCBI Taxonomy" id="9371"/>
    <lineage>
        <taxon>Eukaryota</taxon>
        <taxon>Metazoa</taxon>
        <taxon>Chordata</taxon>
        <taxon>Craniata</taxon>
        <taxon>Vertebrata</taxon>
        <taxon>Euteleostomi</taxon>
        <taxon>Mammalia</taxon>
        <taxon>Eutheria</taxon>
        <taxon>Afrotheria</taxon>
        <taxon>Tenrecidae</taxon>
        <taxon>Tenrecinae</taxon>
        <taxon>Echinops</taxon>
    </lineage>
</organism>
<keyword evidence="3" id="KW-0963">Cytoplasm</keyword>
<dbReference type="RefSeq" id="XP_012863928.1">
    <property type="nucleotide sequence ID" value="XM_013008474.1"/>
</dbReference>
<evidence type="ECO:0000256" key="5">
    <source>
        <dbReference type="ARBA" id="ARBA00023273"/>
    </source>
</evidence>
<dbReference type="PANTHER" id="PTHR45912">
    <property type="entry name" value="CILIA- AND FLAGELLA-ASSOCIATED PROTEIN 47"/>
    <property type="match status" value="1"/>
</dbReference>
<dbReference type="Pfam" id="PF26579">
    <property type="entry name" value="Ig_CFAP47"/>
    <property type="match status" value="1"/>
</dbReference>
<name>A0ABM0ZTW3_ECHTE</name>
<dbReference type="InterPro" id="IPR053879">
    <property type="entry name" value="HYDIN_VesB_CFA65-like_Ig"/>
</dbReference>
<keyword evidence="5" id="KW-0966">Cell projection</keyword>
<evidence type="ECO:0000256" key="1">
    <source>
        <dbReference type="ARBA" id="ARBA00004138"/>
    </source>
</evidence>
<gene>
    <name evidence="9" type="primary">CFAP47</name>
</gene>
<sequence>MDQKRFSLAPCARRNQKKEVYVRVTPAEVKFFDTVVGRVYRFPITVHNIGHCMQKIQFEEPPKPQFKLLLNNMEKELAAGLYMTVMIEYHPDKNEDVYDQLIINTCNTKIEIPLMGLIPSCDLDIPPEVNFGSLVAKSKVHSKEISIRNFGKSPGTFYIEYTGGFPIFISPARGTVQAQSSVAVKIEFCADKPLTVNEVARVSLQGHSGVILTIKADVVEQIIELLNMSADRRIECIRFGSVFFGTSRIEHALLYNNSPEAINWVAIMQDDAVGEELGTNVRQRTDIALNNLTYIPKAKAADLTSFISCIPNEGFLSPYGKIEITLCFSPKLVDDGKVDIDASHRQDYALFLRFESIGSKDSSLKDYDNEMSKNQLFQRLELAVTGSGLPVLLQFDPKILNFAPCVMGEHSEILCVMQNQSQSLPVIYRFQRIAHFKIDPEKGKIDEGCIQNITCSFTPRHIGSFKVKQTIEIIGLVADKSLQTLSMKPFHYIHLDFTSVCKPRNKRVLMKINPGISPLISNPTGQFVIEDFAKRKDFAPVAMLQSCKTNLHTHQANKDAVKHALIAFPNDRAASIRPGEPYKDFRTIFTKTPRHYYVDPDFAYTKIEELGKRENENYYGKYIKDLRCVRLKKQAERNSKYSYDDLNIGLQPGSGLKSPVLSDNEVEEESAPKEIKEDRLLSTRNIADKEEESLRKILHGLKSNPSTPEEKQDCSLALTPKQIHQVVIGPSILNYGDVCMRSTSTLTLHIINMLPVHVSVRLDIDFQELQKTKQLSYVIPPKATTYVSMMFQSLTLGKFCKSFTFRVNNKPCGHILVKAVVRPVKLELSVNDIVLKPHGFCINSGFRATVQLLNSQNYFARFTWRLVGEDKEVAFTVCPAEGIVEAFSTLECEVKWKPSFSSPDKGEFIIQVHEGNTMSLKCAAHVGHSRVVPLEPRILFSNSPQGLTSWRRTVLYNEGQNHAYFKVCEKSLLPIISIVPSEGIIPFGGLATLNISCTPKKAEKFDSKAKIAIRHSNVIELRIGGSTEIADVEIVPNTFNFYGAYLYGIQSIPFEIRNKGITRARVQIDLKDFEDFTMDLKNKSADFSDPEFPAIYCYEIKENTALECSLSFSPKEVLTYNFIFQVKVNYMDASENYLKFGLPNSKVPRTEPLIPPCYVQATVLQESVEFSSLDIMFEIPLHALEPTKKVTRSQEILIENISKQNTRWTLDLSDTGRLFKDGIFKFSAATGHLKPYEKYSISIYFSPKIPKMYTVEVPILLNDNPVCFRKMYITGEVKSPKLSFDPPFVFFTPVPLGVTTVVDINILPQNYYSGNSTLIIQVPSETVLEDDVYPLAVKFPKGKVIQGTRGGINSKIPCQLSFRSSKPVSFFTKILFGDSNKNWFSLPVTATADNCILTTYPYMAYHLDSQKIIIKSDKEGLFMKSRSNIRLPSASSKVTSKVNDSEPTRRKFFIGMEVSYEHLKFDKIQTLRRRDDGTVIKEKRTKQFFFPEEGSKAFKFFQSVVNATEIWFSLFGWAHGPHTLSIPETLRRDVFKIQVYSSNKFHKKISKQHDFSKRNKTIYDVLLHLSGKLPPGVNLSQSLPMDNPERLIQLHLQHAALLNYLATHGAYISHVLPEFLFEPDDYKTWIEITSSSTVQPSSCTPKEKILVIDAADFEALSKRAWTDVLLQIYKVLVLSRVTPHKGSSTPPIQSQSTQRVNPCFISSNVYSTSERILLSWLNTNYENGRHIVWKKDHKSVIPSEKWIINFDKDLMDGLVIATQLAAYCPFLIDSHFVNMYLQPKSHEQYLHNSLIILNAFNEIGFDMDLQAVDIYDPNPILMLMLCIYMYERLPTYLPQKVVPFSCSLHESAVTQILLKNTSTKILVYSALIVGRDASDFSLIETGNIVTISPKNQINIAIKFTSRFIHPAEASLILISKPKDTVAGATLCFGLRGDILNFKDAETIKCSSPCYHWKEIVLHVKNPFETEGVFNVILVESSTFVTAPSRLNESGQLTNRMSQGDAGRTSEYRSSECLHNPQHTLKTSIRSTFIKEFFCSSRTLELQEKECTTLEFFFLPFDIHVRYCVIILSNAKIGELLYIVEGQGLMPLPSRFFPVNCPTPIDYSETPEEVHSKEEPVLYLNCNPFQVVDTELKLPLANEAREKALVFAAQQQMSELEYDRRTITGTLQSSSVRVAVAILGLTMIETCMLFSTSKLKKPKSILYTAEASLSEYFHIPKTISIPQISENPDKLKKLKPLSAYGYVSVPFQFAPVTPGRFPCKISLTSRQDIRVYYVEGIVNDSKAEAKFEFDTPAFEPITQKIPVSNNTSKEWKCMVTIEGEGFQGHPVVHVPPEETIQYILTFSPIVEGEVKGKLILQNEIDGMKHVFELRGIGRKPRAVEKVIVECQVGEIVNKTIMVTNYTRNPISYKYGILKPTLRTYFSPSGNEMNHLKVWYYLEIHSSPGPPLRVIDVRCVALETICIDIPLTNPKYRIVHMEVKLPNDAFSGLKRVSLNPQENKTYRLRYSPAASSHREESIIFHPDVALEFWYLLRINTESPKSTTMPEIKCELGKCVMQAIPLTNPTHETLEIEAKNNNPGDFILDVDPKCPLIIQPYTTSEVPVYFHPSGLGRMSHKATINFSCAQFKDWKFYLSGVGLFPEPMKIEHITTFLHLQSSVVIHFTNPTHEDVFINVSLSNQESFEALSLDPYWNDYFYHHSAFRFSSMSSLRGLVLFPKGSIDIPVLFVPRSMRLYKTMVIVQVLRANGKYWSVDNFDELDEETIRTMRLDEGQVRAIHWLYPIVGLPQAPLPKDPAVVIKCQAKKRVEELVEISMTGEFFGKNPLKCMTEIIVVPRRPTADNYHDHIGEGLREFRYNIEYESEAIKATLESCIALYLIKTIHHINSETITMIFNMVFSPKKPLRTQIILKLECPKDGIWSFPIILHATEPDVDDIINIEGIGLFKEAVVNFTLTSQTRNTERYTAYFLPGSDLEFSVRPEVGELPPNNTPGAVINVGFTPQMYSRKYKATLVIQTADMYWLYEINGLPQRTIRPRNVHAKIDSSNRTYNRRRIHRRNFLRENANLTSTGVSSTIKGAPLIHKSK</sequence>
<dbReference type="Pfam" id="PF24529">
    <property type="entry name" value="CFAP47"/>
    <property type="match status" value="1"/>
</dbReference>
<dbReference type="Pfam" id="PF22544">
    <property type="entry name" value="HYDIN_VesB_CFA65-like_Ig"/>
    <property type="match status" value="1"/>
</dbReference>
<dbReference type="Pfam" id="PF00307">
    <property type="entry name" value="CH"/>
    <property type="match status" value="1"/>
</dbReference>
<dbReference type="PROSITE" id="PS50021">
    <property type="entry name" value="CH"/>
    <property type="match status" value="1"/>
</dbReference>
<reference evidence="9" key="1">
    <citation type="submission" date="2025-08" db="UniProtKB">
        <authorList>
            <consortium name="RefSeq"/>
        </authorList>
    </citation>
    <scope>IDENTIFICATION</scope>
</reference>
<evidence type="ECO:0000313" key="8">
    <source>
        <dbReference type="Proteomes" id="UP000694863"/>
    </source>
</evidence>
<accession>A0ABM0ZTW3</accession>
<evidence type="ECO:0000313" key="9">
    <source>
        <dbReference type="RefSeq" id="XP_012863928.1"/>
    </source>
</evidence>
<protein>
    <submittedName>
        <fullName evidence="9">Cilia- and flagella-associated protein 47</fullName>
    </submittedName>
</protein>
<dbReference type="InterPro" id="IPR001715">
    <property type="entry name" value="CH_dom"/>
</dbReference>
<dbReference type="InterPro" id="IPR036872">
    <property type="entry name" value="CH_dom_sf"/>
</dbReference>
<dbReference type="PANTHER" id="PTHR45912:SF3">
    <property type="entry name" value="CILIA- AND FLAGELLA-ASSOCIATED PROTEIN 47"/>
    <property type="match status" value="1"/>
</dbReference>
<feature type="domain" description="Calponin-homology (CH)" evidence="7">
    <location>
        <begin position="1711"/>
        <end position="1834"/>
    </location>
</feature>
<dbReference type="InterPro" id="IPR013783">
    <property type="entry name" value="Ig-like_fold"/>
</dbReference>
<keyword evidence="8" id="KW-1185">Reference proteome</keyword>
<feature type="region of interest" description="Disordered" evidence="6">
    <location>
        <begin position="654"/>
        <end position="673"/>
    </location>
</feature>
<evidence type="ECO:0000256" key="6">
    <source>
        <dbReference type="SAM" id="MobiDB-lite"/>
    </source>
</evidence>
<evidence type="ECO:0000256" key="4">
    <source>
        <dbReference type="ARBA" id="ARBA00023069"/>
    </source>
</evidence>
<dbReference type="GeneID" id="101643903"/>
<dbReference type="Gene3D" id="2.60.40.10">
    <property type="entry name" value="Immunoglobulins"/>
    <property type="match status" value="7"/>
</dbReference>
<dbReference type="Proteomes" id="UP000694863">
    <property type="component" value="Unplaced"/>
</dbReference>
<evidence type="ECO:0000259" key="7">
    <source>
        <dbReference type="PROSITE" id="PS50021"/>
    </source>
</evidence>
<dbReference type="SUPFAM" id="SSF47576">
    <property type="entry name" value="Calponin-homology domain, CH-domain"/>
    <property type="match status" value="1"/>
</dbReference>
<evidence type="ECO:0000256" key="2">
    <source>
        <dbReference type="ARBA" id="ARBA00004496"/>
    </source>
</evidence>
<dbReference type="Gene3D" id="1.10.418.10">
    <property type="entry name" value="Calponin-like domain"/>
    <property type="match status" value="1"/>
</dbReference>
<evidence type="ECO:0000256" key="3">
    <source>
        <dbReference type="ARBA" id="ARBA00022490"/>
    </source>
</evidence>
<dbReference type="InterPro" id="IPR056343">
    <property type="entry name" value="CFAP47_dom"/>
</dbReference>
<keyword evidence="4" id="KW-0969">Cilium</keyword>
<dbReference type="InterPro" id="IPR058952">
    <property type="entry name" value="Ig_CFAP47"/>
</dbReference>